<evidence type="ECO:0000313" key="10">
    <source>
        <dbReference type="Proteomes" id="UP001589890"/>
    </source>
</evidence>
<comment type="similarity">
    <text evidence="7">Belongs to the binding-protein-dependent transport system permease family.</text>
</comment>
<accession>A0ABV6QGW0</accession>
<dbReference type="InterPro" id="IPR050366">
    <property type="entry name" value="BP-dependent_transpt_permease"/>
</dbReference>
<keyword evidence="2 7" id="KW-0813">Transport</keyword>
<dbReference type="PANTHER" id="PTHR43386">
    <property type="entry name" value="OLIGOPEPTIDE TRANSPORT SYSTEM PERMEASE PROTEIN APPC"/>
    <property type="match status" value="1"/>
</dbReference>
<gene>
    <name evidence="9" type="ORF">ACFFGN_05125</name>
</gene>
<feature type="domain" description="ABC transmembrane type-1" evidence="8">
    <location>
        <begin position="72"/>
        <end position="252"/>
    </location>
</feature>
<proteinExistence type="inferred from homology"/>
<dbReference type="InterPro" id="IPR000515">
    <property type="entry name" value="MetI-like"/>
</dbReference>
<evidence type="ECO:0000313" key="9">
    <source>
        <dbReference type="EMBL" id="MFC0623433.1"/>
    </source>
</evidence>
<dbReference type="SUPFAM" id="SSF161098">
    <property type="entry name" value="MetI-like"/>
    <property type="match status" value="1"/>
</dbReference>
<feature type="transmembrane region" description="Helical" evidence="7">
    <location>
        <begin position="7"/>
        <end position="30"/>
    </location>
</feature>
<evidence type="ECO:0000259" key="8">
    <source>
        <dbReference type="PROSITE" id="PS50928"/>
    </source>
</evidence>
<dbReference type="PROSITE" id="PS50928">
    <property type="entry name" value="ABC_TM1"/>
    <property type="match status" value="1"/>
</dbReference>
<keyword evidence="4 7" id="KW-0812">Transmembrane</keyword>
<comment type="caution">
    <text evidence="9">The sequence shown here is derived from an EMBL/GenBank/DDBJ whole genome shotgun (WGS) entry which is preliminary data.</text>
</comment>
<comment type="subcellular location">
    <subcellularLocation>
        <location evidence="1 7">Cell membrane</location>
        <topology evidence="1 7">Multi-pass membrane protein</topology>
    </subcellularLocation>
</comment>
<dbReference type="Pfam" id="PF00528">
    <property type="entry name" value="BPD_transp_1"/>
    <property type="match status" value="1"/>
</dbReference>
<keyword evidence="10" id="KW-1185">Reference proteome</keyword>
<feature type="transmembrane region" description="Helical" evidence="7">
    <location>
        <begin position="71"/>
        <end position="95"/>
    </location>
</feature>
<dbReference type="Gene3D" id="1.10.3720.10">
    <property type="entry name" value="MetI-like"/>
    <property type="match status" value="1"/>
</dbReference>
<dbReference type="Proteomes" id="UP001589890">
    <property type="component" value="Unassembled WGS sequence"/>
</dbReference>
<dbReference type="RefSeq" id="WP_380044132.1">
    <property type="nucleotide sequence ID" value="NZ_JBHLTC010000005.1"/>
</dbReference>
<evidence type="ECO:0000256" key="4">
    <source>
        <dbReference type="ARBA" id="ARBA00022692"/>
    </source>
</evidence>
<evidence type="ECO:0000256" key="6">
    <source>
        <dbReference type="ARBA" id="ARBA00023136"/>
    </source>
</evidence>
<evidence type="ECO:0000256" key="7">
    <source>
        <dbReference type="RuleBase" id="RU363032"/>
    </source>
</evidence>
<keyword evidence="3" id="KW-1003">Cell membrane</keyword>
<keyword evidence="5 7" id="KW-1133">Transmembrane helix</keyword>
<evidence type="ECO:0000256" key="5">
    <source>
        <dbReference type="ARBA" id="ARBA00022989"/>
    </source>
</evidence>
<name>A0ABV6QGW0_9ACTN</name>
<organism evidence="9 10">
    <name type="scientific">Kribbella deserti</name>
    <dbReference type="NCBI Taxonomy" id="1926257"/>
    <lineage>
        <taxon>Bacteria</taxon>
        <taxon>Bacillati</taxon>
        <taxon>Actinomycetota</taxon>
        <taxon>Actinomycetes</taxon>
        <taxon>Propionibacteriales</taxon>
        <taxon>Kribbellaceae</taxon>
        <taxon>Kribbella</taxon>
    </lineage>
</organism>
<dbReference type="InterPro" id="IPR035906">
    <property type="entry name" value="MetI-like_sf"/>
</dbReference>
<reference evidence="9 10" key="1">
    <citation type="submission" date="2024-09" db="EMBL/GenBank/DDBJ databases">
        <authorList>
            <person name="Sun Q."/>
            <person name="Mori K."/>
        </authorList>
    </citation>
    <scope>NUCLEOTIDE SEQUENCE [LARGE SCALE GENOMIC DNA]</scope>
    <source>
        <strain evidence="9 10">CGMCC 1.15906</strain>
    </source>
</reference>
<feature type="transmembrane region" description="Helical" evidence="7">
    <location>
        <begin position="195"/>
        <end position="214"/>
    </location>
</feature>
<sequence>MKRLRGWAVTGGWTVFAVVLVVILVGPMIAPHTATHPVGPPFSLPSGNALLGTDHLGRDVLSRLLHGGRPLLVTSLAAALGGTLAGTLAGLLAALASSGRRWLEPVLMRPLDAIAAVPPILLLLLCLTVMPNRTGLILAVAITSAPLSARVARAAAAQVTGRAHVENAIARGESWTWLLGREILPLVAGPLLADLGVRFVAAVYLVAAAGFLGLSTSDSDWGLLIVEALPGAALQPWALLMPVAGVALLAVAANLSSDRLAHRSRGLLA</sequence>
<protein>
    <submittedName>
        <fullName evidence="9">ABC transporter permease subunit</fullName>
    </submittedName>
</protein>
<evidence type="ECO:0000256" key="3">
    <source>
        <dbReference type="ARBA" id="ARBA00022475"/>
    </source>
</evidence>
<evidence type="ECO:0000256" key="1">
    <source>
        <dbReference type="ARBA" id="ARBA00004651"/>
    </source>
</evidence>
<dbReference type="PANTHER" id="PTHR43386:SF25">
    <property type="entry name" value="PEPTIDE ABC TRANSPORTER PERMEASE PROTEIN"/>
    <property type="match status" value="1"/>
</dbReference>
<keyword evidence="6 7" id="KW-0472">Membrane</keyword>
<evidence type="ECO:0000256" key="2">
    <source>
        <dbReference type="ARBA" id="ARBA00022448"/>
    </source>
</evidence>
<feature type="transmembrane region" description="Helical" evidence="7">
    <location>
        <begin position="234"/>
        <end position="255"/>
    </location>
</feature>
<dbReference type="EMBL" id="JBHLTC010000005">
    <property type="protein sequence ID" value="MFC0623433.1"/>
    <property type="molecule type" value="Genomic_DNA"/>
</dbReference>